<evidence type="ECO:0000313" key="3">
    <source>
        <dbReference type="EMBL" id="KRV51415.1"/>
    </source>
</evidence>
<dbReference type="eggNOG" id="COG0265">
    <property type="taxonomic scope" value="Bacteria"/>
</dbReference>
<evidence type="ECO:0000256" key="1">
    <source>
        <dbReference type="SAM" id="MobiDB-lite"/>
    </source>
</evidence>
<evidence type="ECO:0000313" key="4">
    <source>
        <dbReference type="Proteomes" id="UP000050867"/>
    </source>
</evidence>
<dbReference type="Pfam" id="PF13365">
    <property type="entry name" value="Trypsin_2"/>
    <property type="match status" value="1"/>
</dbReference>
<dbReference type="InterPro" id="IPR045450">
    <property type="entry name" value="VMAP_C"/>
</dbReference>
<dbReference type="EMBL" id="LLZU01000001">
    <property type="protein sequence ID" value="KRV51415.1"/>
    <property type="molecule type" value="Genomic_DNA"/>
</dbReference>
<dbReference type="Pfam" id="PF20028">
    <property type="entry name" value="VMAP-C"/>
    <property type="match status" value="1"/>
</dbReference>
<accession>A0A0T6LYZ5</accession>
<proteinExistence type="predicted"/>
<reference evidence="3 4" key="1">
    <citation type="submission" date="2015-10" db="EMBL/GenBank/DDBJ databases">
        <title>Draft genome sequence of pyrrolomycin-producing Streptomyces vitaminophilus.</title>
        <authorList>
            <person name="Graham D.E."/>
            <person name="Mahan K.M."/>
            <person name="Klingeman D.M."/>
            <person name="Hettich R.L."/>
            <person name="Parry R.J."/>
        </authorList>
    </citation>
    <scope>NUCLEOTIDE SEQUENCE [LARGE SCALE GENOMIC DNA]</scope>
    <source>
        <strain evidence="3 4">ATCC 31673</strain>
    </source>
</reference>
<dbReference type="SUPFAM" id="SSF50494">
    <property type="entry name" value="Trypsin-like serine proteases"/>
    <property type="match status" value="1"/>
</dbReference>
<dbReference type="InterPro" id="IPR009003">
    <property type="entry name" value="Peptidase_S1_PA"/>
</dbReference>
<evidence type="ECO:0000259" key="2">
    <source>
        <dbReference type="Pfam" id="PF20028"/>
    </source>
</evidence>
<dbReference type="Proteomes" id="UP000050867">
    <property type="component" value="Unassembled WGS sequence"/>
</dbReference>
<dbReference type="OrthoDB" id="3307525at2"/>
<dbReference type="RefSeq" id="WP_018384443.1">
    <property type="nucleotide sequence ID" value="NZ_LLZU01000001.1"/>
</dbReference>
<organism evidence="3 4">
    <name type="scientific">Wenjunlia vitaminophila</name>
    <name type="common">Streptomyces vitaminophilus</name>
    <dbReference type="NCBI Taxonomy" id="76728"/>
    <lineage>
        <taxon>Bacteria</taxon>
        <taxon>Bacillati</taxon>
        <taxon>Actinomycetota</taxon>
        <taxon>Actinomycetes</taxon>
        <taxon>Kitasatosporales</taxon>
        <taxon>Streptomycetaceae</taxon>
        <taxon>Wenjunlia</taxon>
    </lineage>
</organism>
<protein>
    <recommendedName>
        <fullName evidence="2">vWA-MoxR associated protein C-terminal domain-containing protein</fullName>
    </recommendedName>
</protein>
<gene>
    <name evidence="3" type="ORF">AQ490_01260</name>
</gene>
<dbReference type="STRING" id="76728.AQ490_01260"/>
<keyword evidence="4" id="KW-1185">Reference proteome</keyword>
<dbReference type="AlphaFoldDB" id="A0A0T6LYZ5"/>
<feature type="region of interest" description="Disordered" evidence="1">
    <location>
        <begin position="233"/>
        <end position="254"/>
    </location>
</feature>
<feature type="domain" description="vWA-MoxR associated protein C-terminal" evidence="2">
    <location>
        <begin position="500"/>
        <end position="723"/>
    </location>
</feature>
<sequence length="738" mass="78559">MGWFQRGARVDGDTGRAGLVGVAAAGPNGGTAGAGALLTPRTVLTCAHVVNVALGEQPFESRHPGEVTLGVTFPVAGPDRHPARLALWVAPRDRTGGPVPEGAREWAGDLALLELDEEPPAAVRPLPWRRMVEGLRVRSWYGAGQQFSYANGEVGACDDLVGYVDGRLSGAAVGHGYSGGPLWCAELGAAVGLVAGQVAPPQGAFHPQHVMRRSWAIPWQGVHAQLEAAGAGPLLAAGPDAPSEDPRGTTPAGADLTARHKLLGPLTVLLGDPAVRADRAREVAARCGLRAPDDGSAPGLEELAAVLAREPRALATLTGLLAPAVDAPHARHSLDQLLAHGRVLGPAWLLSHDEHRLLLDRLELLTGTDTGLLPRALRGALPYLDLPGPLRAPHLGFDAVPAAVAALEQFPGDSTPVPSGSPRVPALLRVVEYLAAARGGAEAAALQDWCSAVAARLGVHHSALLERRADAAQWAERAAAERRPRVVVRLQQVSGDPEGTYRCTLWQGRDDDSAARLSTGDDHPRTAPEVAGLVRDAVEAAAGDSQRVPTVEFVVDRGGLHWPVDEWEDADPDDIVPAALGEDCHVLLRCPELRRRARGGESELRRRWARRHDGAPLVLGGDHHNVRALAGELRTTWRDRGRVVLHGPREQRSRLLEVCLALGVPVVLWDREAADEEHSCRLDAVAPTGSLEGLPERVRCFRVKAFTDPAQHPARPALVWEDADRPLPHELRLADPGR</sequence>
<comment type="caution">
    <text evidence="3">The sequence shown here is derived from an EMBL/GenBank/DDBJ whole genome shotgun (WGS) entry which is preliminary data.</text>
</comment>
<name>A0A0T6LYZ5_WENVI</name>